<keyword evidence="5" id="KW-1133">Transmembrane helix</keyword>
<keyword evidence="7" id="KW-0472">Membrane</keyword>
<dbReference type="STRING" id="546874.SAMN04488544_2675"/>
<dbReference type="PRINTS" id="PR01506">
    <property type="entry name" value="TATBPROTEIN"/>
</dbReference>
<keyword evidence="6" id="KW-0811">Translocation</keyword>
<organism evidence="9 10">
    <name type="scientific">Microlunatus sagamiharensis</name>
    <dbReference type="NCBI Taxonomy" id="546874"/>
    <lineage>
        <taxon>Bacteria</taxon>
        <taxon>Bacillati</taxon>
        <taxon>Actinomycetota</taxon>
        <taxon>Actinomycetes</taxon>
        <taxon>Propionibacteriales</taxon>
        <taxon>Propionibacteriaceae</taxon>
        <taxon>Microlunatus</taxon>
    </lineage>
</organism>
<evidence type="ECO:0000313" key="10">
    <source>
        <dbReference type="Proteomes" id="UP000198825"/>
    </source>
</evidence>
<dbReference type="OrthoDB" id="3267321at2"/>
<accession>A0A1H2MU03</accession>
<keyword evidence="2" id="KW-0813">Transport</keyword>
<name>A0A1H2MU03_9ACTN</name>
<dbReference type="Gene3D" id="1.20.5.3310">
    <property type="match status" value="1"/>
</dbReference>
<protein>
    <submittedName>
        <fullName evidence="9">Sec-independent protein translocase protein TatB</fullName>
    </submittedName>
</protein>
<evidence type="ECO:0000256" key="6">
    <source>
        <dbReference type="ARBA" id="ARBA00023010"/>
    </source>
</evidence>
<feature type="compositionally biased region" description="Basic and acidic residues" evidence="8">
    <location>
        <begin position="105"/>
        <end position="115"/>
    </location>
</feature>
<evidence type="ECO:0000256" key="1">
    <source>
        <dbReference type="ARBA" id="ARBA00004167"/>
    </source>
</evidence>
<feature type="compositionally biased region" description="Low complexity" evidence="8">
    <location>
        <begin position="119"/>
        <end position="135"/>
    </location>
</feature>
<feature type="region of interest" description="Disordered" evidence="8">
    <location>
        <begin position="102"/>
        <end position="141"/>
    </location>
</feature>
<dbReference type="Proteomes" id="UP000198825">
    <property type="component" value="Chromosome I"/>
</dbReference>
<dbReference type="Pfam" id="PF02416">
    <property type="entry name" value="TatA_B_E"/>
    <property type="match status" value="1"/>
</dbReference>
<evidence type="ECO:0000256" key="2">
    <source>
        <dbReference type="ARBA" id="ARBA00022448"/>
    </source>
</evidence>
<dbReference type="RefSeq" id="WP_157719971.1">
    <property type="nucleotide sequence ID" value="NZ_LT629799.1"/>
</dbReference>
<dbReference type="AlphaFoldDB" id="A0A1H2MU03"/>
<evidence type="ECO:0000313" key="9">
    <source>
        <dbReference type="EMBL" id="SDU96438.1"/>
    </source>
</evidence>
<keyword evidence="4" id="KW-0653">Protein transport</keyword>
<reference evidence="10" key="1">
    <citation type="submission" date="2016-10" db="EMBL/GenBank/DDBJ databases">
        <authorList>
            <person name="Varghese N."/>
            <person name="Submissions S."/>
        </authorList>
    </citation>
    <scope>NUCLEOTIDE SEQUENCE [LARGE SCALE GENOMIC DNA]</scope>
    <source>
        <strain evidence="10">DSM 21743</strain>
    </source>
</reference>
<evidence type="ECO:0000256" key="4">
    <source>
        <dbReference type="ARBA" id="ARBA00022927"/>
    </source>
</evidence>
<evidence type="ECO:0000256" key="5">
    <source>
        <dbReference type="ARBA" id="ARBA00022989"/>
    </source>
</evidence>
<proteinExistence type="predicted"/>
<keyword evidence="10" id="KW-1185">Reference proteome</keyword>
<evidence type="ECO:0000256" key="8">
    <source>
        <dbReference type="SAM" id="MobiDB-lite"/>
    </source>
</evidence>
<evidence type="ECO:0000256" key="3">
    <source>
        <dbReference type="ARBA" id="ARBA00022692"/>
    </source>
</evidence>
<sequence length="141" mass="15103">MTPLLLDINGPEFALLLVLAVILFGPERLPDLARKAARLVSFLRATANNAQQQLTKELGPEFQNLDFRDLNPRSFIQKNLLDNSVVADVKAEIAGVGETLSESQDSLRKSIDGAKDVSPGGPADAMAAATPARTPYDSEAT</sequence>
<gene>
    <name evidence="9" type="ORF">SAMN04488544_2675</name>
</gene>
<evidence type="ECO:0000256" key="7">
    <source>
        <dbReference type="ARBA" id="ARBA00023136"/>
    </source>
</evidence>
<dbReference type="EMBL" id="LT629799">
    <property type="protein sequence ID" value="SDU96438.1"/>
    <property type="molecule type" value="Genomic_DNA"/>
</dbReference>
<dbReference type="InterPro" id="IPR003369">
    <property type="entry name" value="TatA/B/E"/>
</dbReference>
<dbReference type="GO" id="GO:0016020">
    <property type="term" value="C:membrane"/>
    <property type="evidence" value="ECO:0007669"/>
    <property type="project" value="UniProtKB-ARBA"/>
</dbReference>
<comment type="subcellular location">
    <subcellularLocation>
        <location evidence="1">Membrane</location>
        <topology evidence="1">Single-pass membrane protein</topology>
    </subcellularLocation>
</comment>
<dbReference type="GO" id="GO:0015031">
    <property type="term" value="P:protein transport"/>
    <property type="evidence" value="ECO:0007669"/>
    <property type="project" value="UniProtKB-KW"/>
</dbReference>
<keyword evidence="3" id="KW-0812">Transmembrane</keyword>